<name>A0A3R8QPE1_9CORY</name>
<evidence type="ECO:0000313" key="1">
    <source>
        <dbReference type="EMBL" id="RRQ01482.1"/>
    </source>
</evidence>
<sequence length="173" mass="17697">MMIRRFAAAAALATVTVGAGAGVAGAATATPESSSDAATGIVADLQGILGADRPQLEGDAPAQSSAPQSSDALSGIVADLQGLLGVDRPQLDLGEKAAPARPTLLPTGQNAVKRVLALEEQKAGHKLMDIQFIDGNRAHISFAPEYDLQKDNDALVNVTKALQINGFSVTADR</sequence>
<dbReference type="EMBL" id="PQNQ01000061">
    <property type="protein sequence ID" value="RRQ01482.1"/>
    <property type="molecule type" value="Genomic_DNA"/>
</dbReference>
<reference evidence="1 2" key="1">
    <citation type="submission" date="2018-01" db="EMBL/GenBank/DDBJ databases">
        <title>Twenty Corynebacterium bovis Genomes.</title>
        <authorList>
            <person name="Gulvik C.A."/>
        </authorList>
    </citation>
    <scope>NUCLEOTIDE SEQUENCE [LARGE SCALE GENOMIC DNA]</scope>
    <source>
        <strain evidence="1 2">16-2004</strain>
    </source>
</reference>
<proteinExistence type="predicted"/>
<gene>
    <name evidence="1" type="ORF">CXF42_10855</name>
</gene>
<dbReference type="Proteomes" id="UP000278422">
    <property type="component" value="Unassembled WGS sequence"/>
</dbReference>
<protein>
    <submittedName>
        <fullName evidence="1">Uncharacterized protein</fullName>
    </submittedName>
</protein>
<comment type="caution">
    <text evidence="1">The sequence shown here is derived from an EMBL/GenBank/DDBJ whole genome shotgun (WGS) entry which is preliminary data.</text>
</comment>
<organism evidence="1 2">
    <name type="scientific">Corynebacterium bovis</name>
    <dbReference type="NCBI Taxonomy" id="36808"/>
    <lineage>
        <taxon>Bacteria</taxon>
        <taxon>Bacillati</taxon>
        <taxon>Actinomycetota</taxon>
        <taxon>Actinomycetes</taxon>
        <taxon>Mycobacteriales</taxon>
        <taxon>Corynebacteriaceae</taxon>
        <taxon>Corynebacterium</taxon>
    </lineage>
</organism>
<dbReference type="RefSeq" id="WP_010267223.1">
    <property type="nucleotide sequence ID" value="NZ_CP066067.1"/>
</dbReference>
<keyword evidence="2" id="KW-1185">Reference proteome</keyword>
<dbReference type="AlphaFoldDB" id="A0A3R8QPE1"/>
<accession>A0A3R8QPE1</accession>
<dbReference type="OrthoDB" id="9973321at2"/>
<evidence type="ECO:0000313" key="2">
    <source>
        <dbReference type="Proteomes" id="UP000278422"/>
    </source>
</evidence>